<dbReference type="InterPro" id="IPR050356">
    <property type="entry name" value="SulA_CellDiv_inhibitor"/>
</dbReference>
<protein>
    <recommendedName>
        <fullName evidence="3">UmuC domain-containing protein</fullName>
    </recommendedName>
</protein>
<organism evidence="4 5">
    <name type="scientific">Subtercola boreus</name>
    <dbReference type="NCBI Taxonomy" id="120213"/>
    <lineage>
        <taxon>Bacteria</taxon>
        <taxon>Bacillati</taxon>
        <taxon>Actinomycetota</taxon>
        <taxon>Actinomycetes</taxon>
        <taxon>Micrococcales</taxon>
        <taxon>Microbacteriaceae</taxon>
        <taxon>Subtercola</taxon>
    </lineage>
</organism>
<dbReference type="CDD" id="cd03468">
    <property type="entry name" value="PolY_like"/>
    <property type="match status" value="1"/>
</dbReference>
<evidence type="ECO:0000259" key="3">
    <source>
        <dbReference type="Pfam" id="PF00817"/>
    </source>
</evidence>
<evidence type="ECO:0000313" key="5">
    <source>
        <dbReference type="Proteomes" id="UP000256486"/>
    </source>
</evidence>
<dbReference type="InterPro" id="IPR043502">
    <property type="entry name" value="DNA/RNA_pol_sf"/>
</dbReference>
<evidence type="ECO:0000256" key="1">
    <source>
        <dbReference type="ARBA" id="ARBA00022763"/>
    </source>
</evidence>
<dbReference type="InterPro" id="IPR001126">
    <property type="entry name" value="UmuC"/>
</dbReference>
<dbReference type="EMBL" id="NBWZ01000001">
    <property type="protein sequence ID" value="RFA11179.1"/>
    <property type="molecule type" value="Genomic_DNA"/>
</dbReference>
<feature type="domain" description="UmuC" evidence="3">
    <location>
        <begin position="22"/>
        <end position="107"/>
    </location>
</feature>
<accession>A0A3E0VNJ2</accession>
<dbReference type="AlphaFoldDB" id="A0A3E0VNJ2"/>
<keyword evidence="1" id="KW-0227">DNA damage</keyword>
<dbReference type="OrthoDB" id="5244088at2"/>
<reference evidence="4 5" key="1">
    <citation type="submission" date="2017-04" db="EMBL/GenBank/DDBJ databases">
        <title>Comparative genome analysis of Subtercola boreus.</title>
        <authorList>
            <person name="Cho Y.-J."/>
            <person name="Cho A."/>
            <person name="Kim O.-S."/>
            <person name="Lee J.-I."/>
        </authorList>
    </citation>
    <scope>NUCLEOTIDE SEQUENCE [LARGE SCALE GENOMIC DNA]</scope>
    <source>
        <strain evidence="4 5">K300</strain>
    </source>
</reference>
<dbReference type="Pfam" id="PF00817">
    <property type="entry name" value="IMS"/>
    <property type="match status" value="1"/>
</dbReference>
<dbReference type="PANTHER" id="PTHR35369:SF2">
    <property type="entry name" value="BLR3025 PROTEIN"/>
    <property type="match status" value="1"/>
</dbReference>
<evidence type="ECO:0000313" key="4">
    <source>
        <dbReference type="EMBL" id="RFA11179.1"/>
    </source>
</evidence>
<proteinExistence type="predicted"/>
<evidence type="ECO:0000256" key="2">
    <source>
        <dbReference type="SAM" id="MobiDB-lite"/>
    </source>
</evidence>
<dbReference type="PANTHER" id="PTHR35369">
    <property type="entry name" value="BLR3025 PROTEIN-RELATED"/>
    <property type="match status" value="1"/>
</dbReference>
<dbReference type="Gene3D" id="3.40.1170.60">
    <property type="match status" value="1"/>
</dbReference>
<sequence length="551" mass="58598">MAVRTIVVWCPDWPVRALAQSEELSLDEPIALIDHGLVFACSPRARADGVRRGQRVREAQAACVDLMTFDYDPALDHRSFELVVAAVEELMPGVQVLRPGMCALVAKGPSRYYGGERGAAGVLLTTLVGLGAEDARITIADGRFAAEQLARMPGEQAIRIVEPGGSPEFLAEHPIEAIGDLQLATLLRRLGLTTLGAFAALDFRDVRARFGEAGVHAHTMASGRDSRRVVPRLPPQLRDIEVAFEPPLDRVDQITFAVRTAAERFVDELTRALLVCTSIRVELHTDNGVVHDRGWGHPRWFSANDVLDRIRWQVQGRTGAGAGALTSAITKVRVLPEGLDSIGNYETGLWGSAPDDRIHHGLSRVQSLLGHGAVTTAVIAGGRGVSERQVMVPWGDPRAGGDDSKPWPGSIPLPAPSTVFEKPRRVTVLAHDGGPVEVSERGALVGVPALFAVLDTPPPGGGAGASVGGGGSGGAGGGGGGGRAGGGGAGLSTVPRPQPLSAWTGPWPVHERWWDQAVARSFHRFQVVDSEGTAWLLALHDHGWWAEARYD</sequence>
<dbReference type="SUPFAM" id="SSF56672">
    <property type="entry name" value="DNA/RNA polymerases"/>
    <property type="match status" value="1"/>
</dbReference>
<keyword evidence="5" id="KW-1185">Reference proteome</keyword>
<feature type="region of interest" description="Disordered" evidence="2">
    <location>
        <begin position="474"/>
        <end position="503"/>
    </location>
</feature>
<feature type="compositionally biased region" description="Gly residues" evidence="2">
    <location>
        <begin position="474"/>
        <end position="490"/>
    </location>
</feature>
<dbReference type="GO" id="GO:0006281">
    <property type="term" value="P:DNA repair"/>
    <property type="evidence" value="ECO:0007669"/>
    <property type="project" value="InterPro"/>
</dbReference>
<gene>
    <name evidence="4" type="ORF">B7R54_09115</name>
</gene>
<comment type="caution">
    <text evidence="4">The sequence shown here is derived from an EMBL/GenBank/DDBJ whole genome shotgun (WGS) entry which is preliminary data.</text>
</comment>
<name>A0A3E0VNJ2_9MICO</name>
<dbReference type="Proteomes" id="UP000256486">
    <property type="component" value="Unassembled WGS sequence"/>
</dbReference>